<dbReference type="InterPro" id="IPR036439">
    <property type="entry name" value="Dockerin_dom_sf"/>
</dbReference>
<evidence type="ECO:0000313" key="1">
    <source>
        <dbReference type="EMBL" id="KAA5544306.1"/>
    </source>
</evidence>
<dbReference type="AlphaFoldDB" id="A0A5M6DCW1"/>
<dbReference type="EMBL" id="VWOX01000004">
    <property type="protein sequence ID" value="KAA5544306.1"/>
    <property type="molecule type" value="Genomic_DNA"/>
</dbReference>
<dbReference type="SUPFAM" id="SSF63446">
    <property type="entry name" value="Type I dockerin domain"/>
    <property type="match status" value="1"/>
</dbReference>
<dbReference type="InterPro" id="IPR002105">
    <property type="entry name" value="Dockerin_1_rpt"/>
</dbReference>
<gene>
    <name evidence="1" type="ORF">FYK55_08120</name>
</gene>
<dbReference type="RefSeq" id="WP_150075912.1">
    <property type="nucleotide sequence ID" value="NZ_VWOX01000004.1"/>
</dbReference>
<dbReference type="InterPro" id="IPR018247">
    <property type="entry name" value="EF_Hand_1_Ca_BS"/>
</dbReference>
<reference evidence="1 2" key="1">
    <citation type="submission" date="2019-08" db="EMBL/GenBank/DDBJ databases">
        <authorList>
            <person name="Dhanesh K."/>
            <person name="Kumar G."/>
            <person name="Sasikala C."/>
            <person name="Venkata Ramana C."/>
        </authorList>
    </citation>
    <scope>NUCLEOTIDE SEQUENCE [LARGE SCALE GENOMIC DNA]</scope>
    <source>
        <strain evidence="1 2">JC645</strain>
    </source>
</reference>
<evidence type="ECO:0008006" key="3">
    <source>
        <dbReference type="Google" id="ProtNLM"/>
    </source>
</evidence>
<organism evidence="1 2">
    <name type="scientific">Roseiconus nitratireducens</name>
    <dbReference type="NCBI Taxonomy" id="2605748"/>
    <lineage>
        <taxon>Bacteria</taxon>
        <taxon>Pseudomonadati</taxon>
        <taxon>Planctomycetota</taxon>
        <taxon>Planctomycetia</taxon>
        <taxon>Pirellulales</taxon>
        <taxon>Pirellulaceae</taxon>
        <taxon>Roseiconus</taxon>
    </lineage>
</organism>
<name>A0A5M6DCW1_9BACT</name>
<keyword evidence="2" id="KW-1185">Reference proteome</keyword>
<protein>
    <recommendedName>
        <fullName evidence="3">Dockerin domain-containing protein</fullName>
    </recommendedName>
</protein>
<dbReference type="Gene3D" id="1.10.1330.10">
    <property type="entry name" value="Dockerin domain"/>
    <property type="match status" value="1"/>
</dbReference>
<dbReference type="GO" id="GO:0000272">
    <property type="term" value="P:polysaccharide catabolic process"/>
    <property type="evidence" value="ECO:0007669"/>
    <property type="project" value="InterPro"/>
</dbReference>
<sequence length="174" mass="18613">MIARARKRKLSVEAMESRRMLHVGCLPIEDIPGTAEEPVEVRIATDVNADGRISLLDALLIINQLPSGDGSPCDPVDPDGAMAPDVNDDGSVTPNDLLIVLNELANPGGDTAAALSSEFLKSEGLEWELARVVPVGDGAVWVIYATPELEAVQLGERATTVDLESRTVEFVLRE</sequence>
<evidence type="ECO:0000313" key="2">
    <source>
        <dbReference type="Proteomes" id="UP000324479"/>
    </source>
</evidence>
<accession>A0A5M6DCW1</accession>
<dbReference type="PROSITE" id="PS00018">
    <property type="entry name" value="EF_HAND_1"/>
    <property type="match status" value="1"/>
</dbReference>
<comment type="caution">
    <text evidence="1">The sequence shown here is derived from an EMBL/GenBank/DDBJ whole genome shotgun (WGS) entry which is preliminary data.</text>
</comment>
<dbReference type="Proteomes" id="UP000324479">
    <property type="component" value="Unassembled WGS sequence"/>
</dbReference>
<dbReference type="Pfam" id="PF00404">
    <property type="entry name" value="Dockerin_1"/>
    <property type="match status" value="1"/>
</dbReference>
<proteinExistence type="predicted"/>
<dbReference type="GO" id="GO:0004553">
    <property type="term" value="F:hydrolase activity, hydrolyzing O-glycosyl compounds"/>
    <property type="evidence" value="ECO:0007669"/>
    <property type="project" value="InterPro"/>
</dbReference>